<evidence type="ECO:0000256" key="5">
    <source>
        <dbReference type="SAM" id="MobiDB-lite"/>
    </source>
</evidence>
<name>A0A2K4ZMF7_9FIRM</name>
<keyword evidence="8" id="KW-1185">Reference proteome</keyword>
<dbReference type="GO" id="GO:0006310">
    <property type="term" value="P:DNA recombination"/>
    <property type="evidence" value="ECO:0007669"/>
    <property type="project" value="UniProtKB-KW"/>
</dbReference>
<dbReference type="Gene3D" id="1.10.443.10">
    <property type="entry name" value="Intergrase catalytic core"/>
    <property type="match status" value="1"/>
</dbReference>
<reference evidence="7 8" key="1">
    <citation type="submission" date="2018-01" db="EMBL/GenBank/DDBJ databases">
        <authorList>
            <person name="Gaut B.S."/>
            <person name="Morton B.R."/>
            <person name="Clegg M.T."/>
            <person name="Duvall M.R."/>
        </authorList>
    </citation>
    <scope>NUCLEOTIDE SEQUENCE [LARGE SCALE GENOMIC DNA]</scope>
    <source>
        <strain evidence="7">GP69</strain>
    </source>
</reference>
<dbReference type="InterPro" id="IPR010998">
    <property type="entry name" value="Integrase_recombinase_N"/>
</dbReference>
<comment type="similarity">
    <text evidence="1">Belongs to the 'phage' integrase family.</text>
</comment>
<evidence type="ECO:0000256" key="1">
    <source>
        <dbReference type="ARBA" id="ARBA00008857"/>
    </source>
</evidence>
<evidence type="ECO:0000256" key="3">
    <source>
        <dbReference type="ARBA" id="ARBA00023125"/>
    </source>
</evidence>
<protein>
    <submittedName>
        <fullName evidence="7">Tyrosine recombinase XerD</fullName>
    </submittedName>
</protein>
<dbReference type="InterPro" id="IPR011010">
    <property type="entry name" value="DNA_brk_join_enz"/>
</dbReference>
<dbReference type="InterPro" id="IPR002104">
    <property type="entry name" value="Integrase_catalytic"/>
</dbReference>
<evidence type="ECO:0000313" key="7">
    <source>
        <dbReference type="EMBL" id="SOY31651.1"/>
    </source>
</evidence>
<evidence type="ECO:0000259" key="6">
    <source>
        <dbReference type="PROSITE" id="PS51898"/>
    </source>
</evidence>
<dbReference type="InterPro" id="IPR050808">
    <property type="entry name" value="Phage_Integrase"/>
</dbReference>
<dbReference type="EMBL" id="OFSM01000029">
    <property type="protein sequence ID" value="SOY31651.1"/>
    <property type="molecule type" value="Genomic_DNA"/>
</dbReference>
<dbReference type="GO" id="GO:0015074">
    <property type="term" value="P:DNA integration"/>
    <property type="evidence" value="ECO:0007669"/>
    <property type="project" value="UniProtKB-KW"/>
</dbReference>
<accession>A0A2K4ZMF7</accession>
<keyword evidence="2" id="KW-0229">DNA integration</keyword>
<dbReference type="SUPFAM" id="SSF56349">
    <property type="entry name" value="DNA breaking-rejoining enzymes"/>
    <property type="match status" value="1"/>
</dbReference>
<dbReference type="GO" id="GO:0003677">
    <property type="term" value="F:DNA binding"/>
    <property type="evidence" value="ECO:0007669"/>
    <property type="project" value="UniProtKB-KW"/>
</dbReference>
<dbReference type="InterPro" id="IPR013762">
    <property type="entry name" value="Integrase-like_cat_sf"/>
</dbReference>
<dbReference type="RefSeq" id="WP_172455241.1">
    <property type="nucleotide sequence ID" value="NZ_JANJZD010000030.1"/>
</dbReference>
<organism evidence="7 8">
    <name type="scientific">Acetatifactor muris</name>
    <dbReference type="NCBI Taxonomy" id="879566"/>
    <lineage>
        <taxon>Bacteria</taxon>
        <taxon>Bacillati</taxon>
        <taxon>Bacillota</taxon>
        <taxon>Clostridia</taxon>
        <taxon>Lachnospirales</taxon>
        <taxon>Lachnospiraceae</taxon>
        <taxon>Acetatifactor</taxon>
    </lineage>
</organism>
<dbReference type="Gene3D" id="1.10.150.130">
    <property type="match status" value="1"/>
</dbReference>
<evidence type="ECO:0000256" key="2">
    <source>
        <dbReference type="ARBA" id="ARBA00022908"/>
    </source>
</evidence>
<feature type="domain" description="Tyr recombinase" evidence="6">
    <location>
        <begin position="214"/>
        <end position="385"/>
    </location>
</feature>
<keyword evidence="3" id="KW-0238">DNA-binding</keyword>
<dbReference type="Proteomes" id="UP000236311">
    <property type="component" value="Unassembled WGS sequence"/>
</dbReference>
<keyword evidence="4" id="KW-0233">DNA recombination</keyword>
<dbReference type="AlphaFoldDB" id="A0A2K4ZMF7"/>
<evidence type="ECO:0000256" key="4">
    <source>
        <dbReference type="ARBA" id="ARBA00023172"/>
    </source>
</evidence>
<proteinExistence type="inferred from homology"/>
<dbReference type="Pfam" id="PF00589">
    <property type="entry name" value="Phage_integrase"/>
    <property type="match status" value="1"/>
</dbReference>
<dbReference type="PANTHER" id="PTHR30629:SF2">
    <property type="entry name" value="PROPHAGE INTEGRASE INTS-RELATED"/>
    <property type="match status" value="1"/>
</dbReference>
<dbReference type="PANTHER" id="PTHR30629">
    <property type="entry name" value="PROPHAGE INTEGRASE"/>
    <property type="match status" value="1"/>
</dbReference>
<dbReference type="PROSITE" id="PS51898">
    <property type="entry name" value="TYR_RECOMBINASE"/>
    <property type="match status" value="1"/>
</dbReference>
<feature type="region of interest" description="Disordered" evidence="5">
    <location>
        <begin position="31"/>
        <end position="51"/>
    </location>
</feature>
<sequence>MALTQCPECSGQISDRAIICPHCGFPVRDGSISTREPRKARKRRPNGSGTIVKLSGKRRNPFQVRVNTRITVNGYPDYDVIGCYPDRVSAGIALAEYNKAPYDPHDRRKLFSEVFDSWYQWKYKSAHTAPDKKTSSQNCTLAAYRKCDALHDKVMWDIRAQDMQAILDREDLSHAMLEHIRNLFRQMYKYAVQFELVAKDYSQYTRITKEDDDTQGVPFTREELLLLWKHKDLPFVDTILIYCYSGWRINELARMPLENIDLEARTFTGGLKNRYSRNRTVPIHSEIYEMVCRRLNGSFKSLIYHDGTKAIAEPKYREYFNTALHSCGIRTTHTPHDCRHTFNMLLDNAGVDRVSRYRLMGHKGQDINENVYTHKDINQLREAVEAIKIEHDC</sequence>
<gene>
    <name evidence="7" type="primary">xerD_6</name>
    <name evidence="7" type="ORF">AMURIS_04396</name>
</gene>
<evidence type="ECO:0000313" key="8">
    <source>
        <dbReference type="Proteomes" id="UP000236311"/>
    </source>
</evidence>